<dbReference type="GeneID" id="39601979"/>
<organism evidence="3 4">
    <name type="scientific">Byssochlamys spectabilis</name>
    <name type="common">Paecilomyces variotii</name>
    <dbReference type="NCBI Taxonomy" id="264951"/>
    <lineage>
        <taxon>Eukaryota</taxon>
        <taxon>Fungi</taxon>
        <taxon>Dikarya</taxon>
        <taxon>Ascomycota</taxon>
        <taxon>Pezizomycotina</taxon>
        <taxon>Eurotiomycetes</taxon>
        <taxon>Eurotiomycetidae</taxon>
        <taxon>Eurotiales</taxon>
        <taxon>Thermoascaceae</taxon>
        <taxon>Paecilomyces</taxon>
    </lineage>
</organism>
<dbReference type="PANTHER" id="PTHR43060:SF17">
    <property type="entry name" value="L-THREONATE DEHYDROGENASE"/>
    <property type="match status" value="1"/>
</dbReference>
<dbReference type="Pfam" id="PF14833">
    <property type="entry name" value="NAD_binding_11"/>
    <property type="match status" value="2"/>
</dbReference>
<dbReference type="Proteomes" id="UP000283841">
    <property type="component" value="Unassembled WGS sequence"/>
</dbReference>
<dbReference type="InterPro" id="IPR013328">
    <property type="entry name" value="6PGD_dom2"/>
</dbReference>
<sequence>MSTKPTVGFVGLGAMGFGMATHLVKQGYPVKGFDVFEKSRERFREAGGIAVSSLRESAEGNLYYVCMVASAPQAQEVLFNKETGIVNVLPQGATFLLCSTVPSSYAQSVAQQLKEHGRDDIYFIDSPVSGGAKRAADGTLSIMAGASDAALEKGRFLLQEMSDSNKLYLVPGGIGAGSNMKMVHQVLAGIHILGASEAMGLAARLGLDAKETADAIINSEAWTWMHENRFPRMLAEDWNPGASALTIILKDVGIITATARLHSFPTPLSSTAEQTYLSGVLFGYGPKDDSAMVRLYFPDPIAQVSSTKSAVEKTSALNLVKALLVNLNIVAAAEAIAFARHLKVDLQQFYGLVNEAAGASAQFKARGPEMIEGLESGEAPVGTLTVDDAVNELSTVVAEARLLNCPLHLAAEALTLFTFAQKRGYGKEAAASVLKVWEK</sequence>
<feature type="domain" description="3-hydroxyisobutyrate dehydrogenase-like NAD-binding" evidence="2">
    <location>
        <begin position="175"/>
        <end position="296"/>
    </location>
</feature>
<dbReference type="EMBL" id="RCNU01000002">
    <property type="protein sequence ID" value="RWQ98762.1"/>
    <property type="molecule type" value="Genomic_DNA"/>
</dbReference>
<evidence type="ECO:0000259" key="2">
    <source>
        <dbReference type="Pfam" id="PF14833"/>
    </source>
</evidence>
<protein>
    <submittedName>
        <fullName evidence="3">Oxidoreductase</fullName>
    </submittedName>
</protein>
<comment type="caution">
    <text evidence="3">The sequence shown here is derived from an EMBL/GenBank/DDBJ whole genome shotgun (WGS) entry which is preliminary data.</text>
</comment>
<accession>A0A443I3W8</accession>
<keyword evidence="4" id="KW-1185">Reference proteome</keyword>
<dbReference type="GO" id="GO:0016491">
    <property type="term" value="F:oxidoreductase activity"/>
    <property type="evidence" value="ECO:0007669"/>
    <property type="project" value="InterPro"/>
</dbReference>
<dbReference type="PROSITE" id="PS00895">
    <property type="entry name" value="3_HYDROXYISOBUT_DH"/>
    <property type="match status" value="1"/>
</dbReference>
<dbReference type="InterPro" id="IPR002204">
    <property type="entry name" value="3-OH-isobutyrate_DH-rel_CS"/>
</dbReference>
<reference evidence="3 4" key="1">
    <citation type="journal article" date="2018" name="Front. Microbiol.">
        <title>Genomic and genetic insights into a cosmopolitan fungus, Paecilomyces variotii (Eurotiales).</title>
        <authorList>
            <person name="Urquhart A.S."/>
            <person name="Mondo S.J."/>
            <person name="Makela M.R."/>
            <person name="Hane J.K."/>
            <person name="Wiebenga A."/>
            <person name="He G."/>
            <person name="Mihaltcheva S."/>
            <person name="Pangilinan J."/>
            <person name="Lipzen A."/>
            <person name="Barry K."/>
            <person name="de Vries R.P."/>
            <person name="Grigoriev I.V."/>
            <person name="Idnurm A."/>
        </authorList>
    </citation>
    <scope>NUCLEOTIDE SEQUENCE [LARGE SCALE GENOMIC DNA]</scope>
    <source>
        <strain evidence="3 4">CBS 101075</strain>
    </source>
</reference>
<dbReference type="InterPro" id="IPR008927">
    <property type="entry name" value="6-PGluconate_DH-like_C_sf"/>
</dbReference>
<dbReference type="Gene3D" id="1.10.1040.10">
    <property type="entry name" value="N-(1-d-carboxylethyl)-l-norvaline Dehydrogenase, domain 2"/>
    <property type="match status" value="2"/>
</dbReference>
<dbReference type="SUPFAM" id="SSF48179">
    <property type="entry name" value="6-phosphogluconate dehydrogenase C-terminal domain-like"/>
    <property type="match status" value="2"/>
</dbReference>
<feature type="domain" description="3-hydroxyisobutyrate dehydrogenase-like NAD-binding" evidence="2">
    <location>
        <begin position="319"/>
        <end position="436"/>
    </location>
</feature>
<feature type="domain" description="6-phosphogluconate dehydrogenase NADP-binding" evidence="1">
    <location>
        <begin position="6"/>
        <end position="163"/>
    </location>
</feature>
<name>A0A443I3W8_BYSSP</name>
<dbReference type="PANTHER" id="PTHR43060">
    <property type="entry name" value="3-HYDROXYISOBUTYRATE DEHYDROGENASE-LIKE 1, MITOCHONDRIAL-RELATED"/>
    <property type="match status" value="1"/>
</dbReference>
<dbReference type="InterPro" id="IPR036291">
    <property type="entry name" value="NAD(P)-bd_dom_sf"/>
</dbReference>
<dbReference type="InterPro" id="IPR029154">
    <property type="entry name" value="HIBADH-like_NADP-bd"/>
</dbReference>
<dbReference type="GO" id="GO:0050661">
    <property type="term" value="F:NADP binding"/>
    <property type="evidence" value="ECO:0007669"/>
    <property type="project" value="InterPro"/>
</dbReference>
<evidence type="ECO:0000259" key="1">
    <source>
        <dbReference type="Pfam" id="PF03446"/>
    </source>
</evidence>
<gene>
    <name evidence="3" type="ORF">C8Q69DRAFT_505380</name>
</gene>
<dbReference type="STRING" id="264951.A0A443I3W8"/>
<dbReference type="AlphaFoldDB" id="A0A443I3W8"/>
<dbReference type="RefSeq" id="XP_028488407.1">
    <property type="nucleotide sequence ID" value="XM_028632702.1"/>
</dbReference>
<dbReference type="VEuPathDB" id="FungiDB:C8Q69DRAFT_505380"/>
<dbReference type="Gene3D" id="3.40.50.720">
    <property type="entry name" value="NAD(P)-binding Rossmann-like Domain"/>
    <property type="match status" value="1"/>
</dbReference>
<proteinExistence type="predicted"/>
<evidence type="ECO:0000313" key="4">
    <source>
        <dbReference type="Proteomes" id="UP000283841"/>
    </source>
</evidence>
<dbReference type="GO" id="GO:0051287">
    <property type="term" value="F:NAD binding"/>
    <property type="evidence" value="ECO:0007669"/>
    <property type="project" value="InterPro"/>
</dbReference>
<dbReference type="Pfam" id="PF03446">
    <property type="entry name" value="NAD_binding_2"/>
    <property type="match status" value="1"/>
</dbReference>
<evidence type="ECO:0000313" key="3">
    <source>
        <dbReference type="EMBL" id="RWQ98762.1"/>
    </source>
</evidence>
<dbReference type="InterPro" id="IPR006115">
    <property type="entry name" value="6PGDH_NADP-bd"/>
</dbReference>
<dbReference type="SUPFAM" id="SSF51735">
    <property type="entry name" value="NAD(P)-binding Rossmann-fold domains"/>
    <property type="match status" value="1"/>
</dbReference>